<evidence type="ECO:0000256" key="3">
    <source>
        <dbReference type="SAM" id="SignalP"/>
    </source>
</evidence>
<dbReference type="PROSITE" id="PS01040">
    <property type="entry name" value="SBP_BACTERIAL_5"/>
    <property type="match status" value="1"/>
</dbReference>
<dbReference type="EMBL" id="CP021108">
    <property type="protein sequence ID" value="ARP81111.1"/>
    <property type="molecule type" value="Genomic_DNA"/>
</dbReference>
<protein>
    <submittedName>
        <fullName evidence="5">ABC transporter substrate-binding protein</fullName>
    </submittedName>
</protein>
<feature type="signal peptide" evidence="3">
    <location>
        <begin position="1"/>
        <end position="41"/>
    </location>
</feature>
<dbReference type="CDD" id="cd08515">
    <property type="entry name" value="PBP2_NikA_DppA_OppA_like_10"/>
    <property type="match status" value="1"/>
</dbReference>
<evidence type="ECO:0000313" key="5">
    <source>
        <dbReference type="EMBL" id="ARP81111.1"/>
    </source>
</evidence>
<evidence type="ECO:0000313" key="6">
    <source>
        <dbReference type="Proteomes" id="UP000194151"/>
    </source>
</evidence>
<accession>A0A1W6YJA2</accession>
<dbReference type="PANTHER" id="PTHR30290:SF38">
    <property type="entry name" value="D,D-DIPEPTIDE-BINDING PERIPLASMIC PROTEIN DDPA-RELATED"/>
    <property type="match status" value="1"/>
</dbReference>
<dbReference type="InterPro" id="IPR039424">
    <property type="entry name" value="SBP_5"/>
</dbReference>
<evidence type="ECO:0000259" key="4">
    <source>
        <dbReference type="Pfam" id="PF00496"/>
    </source>
</evidence>
<dbReference type="GO" id="GO:0043190">
    <property type="term" value="C:ATP-binding cassette (ABC) transporter complex"/>
    <property type="evidence" value="ECO:0007669"/>
    <property type="project" value="InterPro"/>
</dbReference>
<dbReference type="InterPro" id="IPR000914">
    <property type="entry name" value="SBP_5_dom"/>
</dbReference>
<dbReference type="AlphaFoldDB" id="A0A1W6YJA2"/>
<dbReference type="Gene3D" id="3.10.105.10">
    <property type="entry name" value="Dipeptide-binding Protein, Domain 3"/>
    <property type="match status" value="1"/>
</dbReference>
<evidence type="ECO:0000256" key="1">
    <source>
        <dbReference type="ARBA" id="ARBA00005695"/>
    </source>
</evidence>
<dbReference type="Proteomes" id="UP000194151">
    <property type="component" value="Chromosome"/>
</dbReference>
<proteinExistence type="inferred from homology"/>
<gene>
    <name evidence="5" type="ORF">CAL12_09815</name>
</gene>
<dbReference type="PIRSF" id="PIRSF002741">
    <property type="entry name" value="MppA"/>
    <property type="match status" value="1"/>
</dbReference>
<dbReference type="GO" id="GO:0015833">
    <property type="term" value="P:peptide transport"/>
    <property type="evidence" value="ECO:0007669"/>
    <property type="project" value="TreeGrafter"/>
</dbReference>
<feature type="chain" id="PRO_5012823022" evidence="3">
    <location>
        <begin position="42"/>
        <end position="523"/>
    </location>
</feature>
<dbReference type="SUPFAM" id="SSF53850">
    <property type="entry name" value="Periplasmic binding protein-like II"/>
    <property type="match status" value="1"/>
</dbReference>
<sequence>MADRRAVPLVPPSALSVATVVRPMAAFAAAIALCLAAPAWANKKDDTLRMAYDQAPESVDPYFNNVRVGVIIAANVWDTLLYRDPLTNEYKGQLAESWKQTDDKTLEFKLRKGIKFHNGEPFDADSVVYTLNFVADPRNKATTQQNVQWIDRVEKVDQYTVRIHTKEPFPAAKEYLSTTVAIHPAVYYKQVGPAGMNAKPVGTGPYKVTDYQPGKSITLERNADYFKDSPKQQPKIGKVVIRFIPDRQTQMAEVISGQEDFIMSVPKDQAEQLGSMPNLQAVSGNTMRIVFMQMNTLPNTPAPQLKDERVRKAIALSIDREAIIKNIVGGDAKILNTICTPSQVGCTDKGATIYNYDPAQAKKLLAEAGYPNGFDIDIVAYRERNQTEAIINYLRAVGIRAKLNFLQYAAMRDMIRAGKASLTHQTWGSNLVNDASASTPVYFAFGSDDINRDEKVKQWLDEADRTIDPAKRDATYQEALARISSQAYAVPLWSLPVYYVASQELNFKPYPDELVRFWEMSWK</sequence>
<dbReference type="Pfam" id="PF00496">
    <property type="entry name" value="SBP_bac_5"/>
    <property type="match status" value="1"/>
</dbReference>
<keyword evidence="6" id="KW-1185">Reference proteome</keyword>
<dbReference type="STRING" id="1416806.CAL12_09815"/>
<dbReference type="Gene3D" id="3.90.76.10">
    <property type="entry name" value="Dipeptide-binding Protein, Domain 1"/>
    <property type="match status" value="1"/>
</dbReference>
<dbReference type="InterPro" id="IPR030678">
    <property type="entry name" value="Peptide/Ni-bd"/>
</dbReference>
<dbReference type="GO" id="GO:1904680">
    <property type="term" value="F:peptide transmembrane transporter activity"/>
    <property type="evidence" value="ECO:0007669"/>
    <property type="project" value="TreeGrafter"/>
</dbReference>
<dbReference type="GO" id="GO:0030288">
    <property type="term" value="C:outer membrane-bounded periplasmic space"/>
    <property type="evidence" value="ECO:0007669"/>
    <property type="project" value="UniProtKB-ARBA"/>
</dbReference>
<dbReference type="KEGG" id="bgv:CAL12_09815"/>
<name>A0A1W6YJA2_9BORD</name>
<dbReference type="OrthoDB" id="9801799at2"/>
<feature type="domain" description="Solute-binding protein family 5" evidence="4">
    <location>
        <begin position="89"/>
        <end position="443"/>
    </location>
</feature>
<dbReference type="Gene3D" id="3.40.190.10">
    <property type="entry name" value="Periplasmic binding protein-like II"/>
    <property type="match status" value="1"/>
</dbReference>
<reference evidence="5 6" key="1">
    <citation type="submission" date="2017-05" db="EMBL/GenBank/DDBJ databases">
        <title>Complete and WGS of Bordetella genogroups.</title>
        <authorList>
            <person name="Spilker T."/>
            <person name="LiPuma J."/>
        </authorList>
    </citation>
    <scope>NUCLEOTIDE SEQUENCE [LARGE SCALE GENOMIC DNA]</scope>
    <source>
        <strain evidence="5 6">AU19157</strain>
    </source>
</reference>
<evidence type="ECO:0000256" key="2">
    <source>
        <dbReference type="ARBA" id="ARBA00022729"/>
    </source>
</evidence>
<comment type="similarity">
    <text evidence="1">Belongs to the bacterial solute-binding protein 5 family.</text>
</comment>
<keyword evidence="2 3" id="KW-0732">Signal</keyword>
<organism evidence="5 6">
    <name type="scientific">Bordetella genomosp. 8</name>
    <dbReference type="NCBI Taxonomy" id="1416806"/>
    <lineage>
        <taxon>Bacteria</taxon>
        <taxon>Pseudomonadati</taxon>
        <taxon>Pseudomonadota</taxon>
        <taxon>Betaproteobacteria</taxon>
        <taxon>Burkholderiales</taxon>
        <taxon>Alcaligenaceae</taxon>
        <taxon>Bordetella</taxon>
    </lineage>
</organism>
<dbReference type="InterPro" id="IPR023765">
    <property type="entry name" value="SBP_5_CS"/>
</dbReference>
<dbReference type="PANTHER" id="PTHR30290">
    <property type="entry name" value="PERIPLASMIC BINDING COMPONENT OF ABC TRANSPORTER"/>
    <property type="match status" value="1"/>
</dbReference>